<dbReference type="Proteomes" id="UP000824366">
    <property type="component" value="Chromosome"/>
</dbReference>
<reference evidence="2 3" key="1">
    <citation type="journal article" date="2021" name="Microbiol. Spectr.">
        <title>A Single Bacterium Capable of Oxidation and Reduction of Iron at Circumneutral pH.</title>
        <authorList>
            <person name="Kato S."/>
            <person name="Ohkuma M."/>
        </authorList>
    </citation>
    <scope>NUCLEOTIDE SEQUENCE [LARGE SCALE GENOMIC DNA]</scope>
    <source>
        <strain evidence="2 3">MIZ03</strain>
    </source>
</reference>
<evidence type="ECO:0000313" key="2">
    <source>
        <dbReference type="EMBL" id="BCO29177.1"/>
    </source>
</evidence>
<organism evidence="2 3">
    <name type="scientific">Rhodoferax lithotrophicus</name>
    <dbReference type="NCBI Taxonomy" id="2798804"/>
    <lineage>
        <taxon>Bacteria</taxon>
        <taxon>Pseudomonadati</taxon>
        <taxon>Pseudomonadota</taxon>
        <taxon>Betaproteobacteria</taxon>
        <taxon>Burkholderiales</taxon>
        <taxon>Comamonadaceae</taxon>
        <taxon>Rhodoferax</taxon>
    </lineage>
</organism>
<proteinExistence type="predicted"/>
<sequence>MTTLSSTALTGVNAAQTQLNVSAHNIANVNTPRFKRQEVTLIAQTQGGVQTSVESADMTGSALASDVVTQLQAKHAFLANLAVFKTHDRVAGALLDQSA</sequence>
<name>A0ABM7MS96_9BURK</name>
<feature type="domain" description="Flagellar basal body rod protein N-terminal" evidence="1">
    <location>
        <begin position="7"/>
        <end position="35"/>
    </location>
</feature>
<protein>
    <recommendedName>
        <fullName evidence="1">Flagellar basal body rod protein N-terminal domain-containing protein</fullName>
    </recommendedName>
</protein>
<gene>
    <name evidence="2" type="ORF">MIZ03_4089</name>
</gene>
<dbReference type="EMBL" id="AP024238">
    <property type="protein sequence ID" value="BCO29177.1"/>
    <property type="molecule type" value="Genomic_DNA"/>
</dbReference>
<accession>A0ABM7MS96</accession>
<evidence type="ECO:0000313" key="3">
    <source>
        <dbReference type="Proteomes" id="UP000824366"/>
    </source>
</evidence>
<dbReference type="InterPro" id="IPR001444">
    <property type="entry name" value="Flag_bb_rod_N"/>
</dbReference>
<evidence type="ECO:0000259" key="1">
    <source>
        <dbReference type="Pfam" id="PF00460"/>
    </source>
</evidence>
<dbReference type="RefSeq" id="WP_223905052.1">
    <property type="nucleotide sequence ID" value="NZ_AP024238.1"/>
</dbReference>
<keyword evidence="3" id="KW-1185">Reference proteome</keyword>
<dbReference type="Pfam" id="PF00460">
    <property type="entry name" value="Flg_bb_rod"/>
    <property type="match status" value="1"/>
</dbReference>